<feature type="domain" description="HTH tetR-type" evidence="5">
    <location>
        <begin position="16"/>
        <end position="76"/>
    </location>
</feature>
<dbReference type="EMBL" id="MQUQ01000029">
    <property type="protein sequence ID" value="OLZ43799.1"/>
    <property type="molecule type" value="Genomic_DNA"/>
</dbReference>
<evidence type="ECO:0000313" key="7">
    <source>
        <dbReference type="Proteomes" id="UP000187486"/>
    </source>
</evidence>
<keyword evidence="1" id="KW-0805">Transcription regulation</keyword>
<evidence type="ECO:0000256" key="4">
    <source>
        <dbReference type="PROSITE-ProRule" id="PRU00335"/>
    </source>
</evidence>
<comment type="caution">
    <text evidence="6">The sequence shown here is derived from an EMBL/GenBank/DDBJ whole genome shotgun (WGS) entry which is preliminary data.</text>
</comment>
<dbReference type="Proteomes" id="UP000187486">
    <property type="component" value="Unassembled WGS sequence"/>
</dbReference>
<dbReference type="SUPFAM" id="SSF46689">
    <property type="entry name" value="Homeodomain-like"/>
    <property type="match status" value="1"/>
</dbReference>
<keyword evidence="7" id="KW-1185">Reference proteome</keyword>
<dbReference type="Pfam" id="PF00440">
    <property type="entry name" value="TetR_N"/>
    <property type="match status" value="1"/>
</dbReference>
<accession>A0A1R0KF77</accession>
<evidence type="ECO:0000256" key="3">
    <source>
        <dbReference type="ARBA" id="ARBA00023163"/>
    </source>
</evidence>
<keyword evidence="2 4" id="KW-0238">DNA-binding</keyword>
<organism evidence="6 7">
    <name type="scientific">Amycolatopsis coloradensis</name>
    <dbReference type="NCBI Taxonomy" id="76021"/>
    <lineage>
        <taxon>Bacteria</taxon>
        <taxon>Bacillati</taxon>
        <taxon>Actinomycetota</taxon>
        <taxon>Actinomycetes</taxon>
        <taxon>Pseudonocardiales</taxon>
        <taxon>Pseudonocardiaceae</taxon>
        <taxon>Amycolatopsis</taxon>
    </lineage>
</organism>
<dbReference type="RefSeq" id="WP_076167905.1">
    <property type="nucleotide sequence ID" value="NZ_JBEZVB010000153.1"/>
</dbReference>
<proteinExistence type="predicted"/>
<dbReference type="InterPro" id="IPR050109">
    <property type="entry name" value="HTH-type_TetR-like_transc_reg"/>
</dbReference>
<evidence type="ECO:0000256" key="1">
    <source>
        <dbReference type="ARBA" id="ARBA00023015"/>
    </source>
</evidence>
<dbReference type="PANTHER" id="PTHR30055">
    <property type="entry name" value="HTH-TYPE TRANSCRIPTIONAL REGULATOR RUTR"/>
    <property type="match status" value="1"/>
</dbReference>
<protein>
    <submittedName>
        <fullName evidence="6">TetR family transcriptional regulator</fullName>
    </submittedName>
</protein>
<dbReference type="STRING" id="76021.BS329_37735"/>
<keyword evidence="3" id="KW-0804">Transcription</keyword>
<dbReference type="PROSITE" id="PS50977">
    <property type="entry name" value="HTH_TETR_2"/>
    <property type="match status" value="1"/>
</dbReference>
<dbReference type="AlphaFoldDB" id="A0A1R0KF77"/>
<dbReference type="PANTHER" id="PTHR30055:SF238">
    <property type="entry name" value="MYCOFACTOCIN BIOSYNTHESIS TRANSCRIPTIONAL REGULATOR MFTR-RELATED"/>
    <property type="match status" value="1"/>
</dbReference>
<dbReference type="GO" id="GO:0003700">
    <property type="term" value="F:DNA-binding transcription factor activity"/>
    <property type="evidence" value="ECO:0007669"/>
    <property type="project" value="TreeGrafter"/>
</dbReference>
<sequence length="203" mass="21372">MSPRKAAVLRHTEDGRSLREHLIATAVNLISAGGTAELTVRAIARAAGVADGVLYNHFADKEELLANALAAHVRRVEAKLGELPVAGSGTVRDNLLAQLAYGLALHKEILPAFAGLLARPAVLARFGELAEDGETWRDRLAGYLRAERDLGRLDGDVEAAAAILVGVCHETVLSGLFPHGPRVVTSPDANAVVTALLEGITAR</sequence>
<evidence type="ECO:0000259" key="5">
    <source>
        <dbReference type="PROSITE" id="PS50977"/>
    </source>
</evidence>
<dbReference type="Gene3D" id="1.10.357.10">
    <property type="entry name" value="Tetracycline Repressor, domain 2"/>
    <property type="match status" value="1"/>
</dbReference>
<dbReference type="OrthoDB" id="5068503at2"/>
<dbReference type="GO" id="GO:0000976">
    <property type="term" value="F:transcription cis-regulatory region binding"/>
    <property type="evidence" value="ECO:0007669"/>
    <property type="project" value="TreeGrafter"/>
</dbReference>
<dbReference type="InterPro" id="IPR001647">
    <property type="entry name" value="HTH_TetR"/>
</dbReference>
<gene>
    <name evidence="6" type="ORF">BS329_37735</name>
</gene>
<evidence type="ECO:0000256" key="2">
    <source>
        <dbReference type="ARBA" id="ARBA00023125"/>
    </source>
</evidence>
<dbReference type="InterPro" id="IPR009057">
    <property type="entry name" value="Homeodomain-like_sf"/>
</dbReference>
<dbReference type="PRINTS" id="PR00455">
    <property type="entry name" value="HTHTETR"/>
</dbReference>
<feature type="DNA-binding region" description="H-T-H motif" evidence="4">
    <location>
        <begin position="39"/>
        <end position="58"/>
    </location>
</feature>
<evidence type="ECO:0000313" key="6">
    <source>
        <dbReference type="EMBL" id="OLZ43799.1"/>
    </source>
</evidence>
<name>A0A1R0KF77_9PSEU</name>
<reference evidence="6 7" key="1">
    <citation type="submission" date="2016-01" db="EMBL/GenBank/DDBJ databases">
        <title>Amycolatopsis coloradensis genome sequencing and assembly.</title>
        <authorList>
            <person name="Mayilraj S."/>
        </authorList>
    </citation>
    <scope>NUCLEOTIDE SEQUENCE [LARGE SCALE GENOMIC DNA]</scope>
    <source>
        <strain evidence="6 7">DSM 44225</strain>
    </source>
</reference>